<keyword evidence="2 7" id="KW-0349">Heme</keyword>
<proteinExistence type="inferred from homology"/>
<evidence type="ECO:0000256" key="6">
    <source>
        <dbReference type="ARBA" id="ARBA00023033"/>
    </source>
</evidence>
<dbReference type="InterPro" id="IPR001128">
    <property type="entry name" value="Cyt_P450"/>
</dbReference>
<keyword evidence="3 7" id="KW-0479">Metal-binding</keyword>
<keyword evidence="6 7" id="KW-0503">Monooxygenase</keyword>
<protein>
    <submittedName>
        <fullName evidence="8">Cytochrome P450</fullName>
    </submittedName>
</protein>
<evidence type="ECO:0000256" key="7">
    <source>
        <dbReference type="RuleBase" id="RU000461"/>
    </source>
</evidence>
<dbReference type="PRINTS" id="PR00385">
    <property type="entry name" value="P450"/>
</dbReference>
<keyword evidence="9" id="KW-1185">Reference proteome</keyword>
<dbReference type="Gene3D" id="1.10.630.10">
    <property type="entry name" value="Cytochrome P450"/>
    <property type="match status" value="1"/>
</dbReference>
<evidence type="ECO:0000313" key="8">
    <source>
        <dbReference type="EMBL" id="MFC7617751.1"/>
    </source>
</evidence>
<sequence length="238" mass="27094">MYRIIDEYRHRGADSPDLLSAMVGSRGEDDDALTDRELRDNVVTFIFGGTETTAALLSWCLYFLGRLPDVERALHDEVDRVLDGRTPVFADVPRLEHTGRIVSEALRLYAPGWIFTRVTLTDTELAGRPVPAGTVLIYCPYLLHRRRDLFPDPDRFHPDRWLNRGSSSAPHSYAPFGIGTRKCIGDVFGRVEATLALAIIASRWRLRPVPNEVVKPRPRMTLVPHPLRMRIEERRPSV</sequence>
<dbReference type="InterPro" id="IPR017972">
    <property type="entry name" value="Cyt_P450_CS"/>
</dbReference>
<comment type="similarity">
    <text evidence="1 7">Belongs to the cytochrome P450 family.</text>
</comment>
<dbReference type="PROSITE" id="PS00086">
    <property type="entry name" value="CYTOCHROME_P450"/>
    <property type="match status" value="1"/>
</dbReference>
<evidence type="ECO:0000256" key="5">
    <source>
        <dbReference type="ARBA" id="ARBA00023004"/>
    </source>
</evidence>
<keyword evidence="4 7" id="KW-0560">Oxidoreductase</keyword>
<evidence type="ECO:0000256" key="1">
    <source>
        <dbReference type="ARBA" id="ARBA00010617"/>
    </source>
</evidence>
<evidence type="ECO:0000256" key="2">
    <source>
        <dbReference type="ARBA" id="ARBA00022617"/>
    </source>
</evidence>
<organism evidence="8 9">
    <name type="scientific">Actinokineospora soli</name>
    <dbReference type="NCBI Taxonomy" id="1048753"/>
    <lineage>
        <taxon>Bacteria</taxon>
        <taxon>Bacillati</taxon>
        <taxon>Actinomycetota</taxon>
        <taxon>Actinomycetes</taxon>
        <taxon>Pseudonocardiales</taxon>
        <taxon>Pseudonocardiaceae</taxon>
        <taxon>Actinokineospora</taxon>
    </lineage>
</organism>
<evidence type="ECO:0000256" key="4">
    <source>
        <dbReference type="ARBA" id="ARBA00023002"/>
    </source>
</evidence>
<evidence type="ECO:0000313" key="9">
    <source>
        <dbReference type="Proteomes" id="UP001596512"/>
    </source>
</evidence>
<dbReference type="InterPro" id="IPR002401">
    <property type="entry name" value="Cyt_P450_E_grp-I"/>
</dbReference>
<keyword evidence="5 7" id="KW-0408">Iron</keyword>
<comment type="caution">
    <text evidence="8">The sequence shown here is derived from an EMBL/GenBank/DDBJ whole genome shotgun (WGS) entry which is preliminary data.</text>
</comment>
<dbReference type="InterPro" id="IPR036396">
    <property type="entry name" value="Cyt_P450_sf"/>
</dbReference>
<dbReference type="Proteomes" id="UP001596512">
    <property type="component" value="Unassembled WGS sequence"/>
</dbReference>
<dbReference type="InterPro" id="IPR050196">
    <property type="entry name" value="Cytochrome_P450_Monoox"/>
</dbReference>
<name>A0ABW2TYC5_9PSEU</name>
<dbReference type="EMBL" id="JBHTEY010000004">
    <property type="protein sequence ID" value="MFC7617751.1"/>
    <property type="molecule type" value="Genomic_DNA"/>
</dbReference>
<dbReference type="PANTHER" id="PTHR24291">
    <property type="entry name" value="CYTOCHROME P450 FAMILY 4"/>
    <property type="match status" value="1"/>
</dbReference>
<dbReference type="Pfam" id="PF00067">
    <property type="entry name" value="p450"/>
    <property type="match status" value="1"/>
</dbReference>
<dbReference type="PRINTS" id="PR00463">
    <property type="entry name" value="EP450I"/>
</dbReference>
<gene>
    <name evidence="8" type="ORF">ACFQV2_34475</name>
</gene>
<evidence type="ECO:0000256" key="3">
    <source>
        <dbReference type="ARBA" id="ARBA00022723"/>
    </source>
</evidence>
<reference evidence="9" key="1">
    <citation type="journal article" date="2019" name="Int. J. Syst. Evol. Microbiol.">
        <title>The Global Catalogue of Microorganisms (GCM) 10K type strain sequencing project: providing services to taxonomists for standard genome sequencing and annotation.</title>
        <authorList>
            <consortium name="The Broad Institute Genomics Platform"/>
            <consortium name="The Broad Institute Genome Sequencing Center for Infectious Disease"/>
            <person name="Wu L."/>
            <person name="Ma J."/>
        </authorList>
    </citation>
    <scope>NUCLEOTIDE SEQUENCE [LARGE SCALE GENOMIC DNA]</scope>
    <source>
        <strain evidence="9">JCM 17695</strain>
    </source>
</reference>
<dbReference type="PANTHER" id="PTHR24291:SF50">
    <property type="entry name" value="BIFUNCTIONAL ALBAFLAVENONE MONOOXYGENASE_TERPENE SYNTHASE"/>
    <property type="match status" value="1"/>
</dbReference>
<accession>A0ABW2TYC5</accession>
<dbReference type="SUPFAM" id="SSF48264">
    <property type="entry name" value="Cytochrome P450"/>
    <property type="match status" value="1"/>
</dbReference>